<organism evidence="1">
    <name type="scientific">Favella ehrenbergii</name>
    <dbReference type="NCBI Taxonomy" id="182087"/>
    <lineage>
        <taxon>Eukaryota</taxon>
        <taxon>Sar</taxon>
        <taxon>Alveolata</taxon>
        <taxon>Ciliophora</taxon>
        <taxon>Intramacronucleata</taxon>
        <taxon>Spirotrichea</taxon>
        <taxon>Choreotrichia</taxon>
        <taxon>Tintinnida</taxon>
        <taxon>Xystonellidae</taxon>
        <taxon>Favella</taxon>
    </lineage>
</organism>
<gene>
    <name evidence="1" type="ORF">FEHR0123_LOCUS9043</name>
</gene>
<name>A0A7S3MRS5_9SPIT</name>
<protein>
    <submittedName>
        <fullName evidence="1">Uncharacterized protein</fullName>
    </submittedName>
</protein>
<reference evidence="1" key="1">
    <citation type="submission" date="2021-01" db="EMBL/GenBank/DDBJ databases">
        <authorList>
            <person name="Corre E."/>
            <person name="Pelletier E."/>
            <person name="Niang G."/>
            <person name="Scheremetjew M."/>
            <person name="Finn R."/>
            <person name="Kale V."/>
            <person name="Holt S."/>
            <person name="Cochrane G."/>
            <person name="Meng A."/>
            <person name="Brown T."/>
            <person name="Cohen L."/>
        </authorList>
    </citation>
    <scope>NUCLEOTIDE SEQUENCE</scope>
    <source>
        <strain evidence="1">Fehren 1</strain>
    </source>
</reference>
<evidence type="ECO:0000313" key="1">
    <source>
        <dbReference type="EMBL" id="CAE0314119.1"/>
    </source>
</evidence>
<proteinExistence type="predicted"/>
<dbReference type="EMBL" id="HBIE01030148">
    <property type="protein sequence ID" value="CAE0314119.1"/>
    <property type="molecule type" value="Transcribed_RNA"/>
</dbReference>
<dbReference type="AlphaFoldDB" id="A0A7S3MRS5"/>
<accession>A0A7S3MRS5</accession>
<sequence>MADLVNLQFQVCAKLFKLILAFGKRYINSSYSIMLYLNMGRMINAEIELNELLKSSEQLLIQCNFLRVQNICYVVYCAKKWKKMWHMKKVRMAKAKKKKEEDKEILAQFNATRES</sequence>